<protein>
    <recommendedName>
        <fullName evidence="4">F-actin monooxygenase</fullName>
        <ecNumber evidence="4">1.14.13.225</ecNumber>
    </recommendedName>
</protein>
<dbReference type="InterPro" id="IPR050540">
    <property type="entry name" value="F-actin_Monoox_Mical"/>
</dbReference>
<name>A0A146L693_LYGHE</name>
<feature type="compositionally biased region" description="Basic and acidic residues" evidence="18">
    <location>
        <begin position="1294"/>
        <end position="1314"/>
    </location>
</feature>
<dbReference type="Pfam" id="PF12130">
    <property type="entry name" value="bMERB_dom"/>
    <property type="match status" value="1"/>
</dbReference>
<reference evidence="22" key="1">
    <citation type="journal article" date="2016" name="Gigascience">
        <title>De novo construction of an expanded transcriptome assembly for the western tarnished plant bug, Lygus hesperus.</title>
        <authorList>
            <person name="Tassone E.E."/>
            <person name="Geib S.M."/>
            <person name="Hall B."/>
            <person name="Fabrick J.A."/>
            <person name="Brent C.S."/>
            <person name="Hull J.J."/>
        </authorList>
    </citation>
    <scope>NUCLEOTIDE SEQUENCE</scope>
</reference>
<keyword evidence="17" id="KW-0175">Coiled coil</keyword>
<evidence type="ECO:0000256" key="5">
    <source>
        <dbReference type="ARBA" id="ARBA00022490"/>
    </source>
</evidence>
<evidence type="ECO:0000256" key="9">
    <source>
        <dbReference type="ARBA" id="ARBA00022833"/>
    </source>
</evidence>
<feature type="domain" description="LIM zinc-binding" evidence="20">
    <location>
        <begin position="858"/>
        <end position="923"/>
    </location>
</feature>
<feature type="compositionally biased region" description="Low complexity" evidence="18">
    <location>
        <begin position="1335"/>
        <end position="1347"/>
    </location>
</feature>
<evidence type="ECO:0000256" key="3">
    <source>
        <dbReference type="ARBA" id="ARBA00008223"/>
    </source>
</evidence>
<proteinExistence type="inferred from homology"/>
<accession>A0A146L693</accession>
<dbReference type="SUPFAM" id="SSF57716">
    <property type="entry name" value="Glucocorticoid receptor-like (DNA-binding domain)"/>
    <property type="match status" value="1"/>
</dbReference>
<keyword evidence="5" id="KW-0963">Cytoplasm</keyword>
<evidence type="ECO:0000256" key="16">
    <source>
        <dbReference type="PROSITE-ProRule" id="PRU00125"/>
    </source>
</evidence>
<evidence type="ECO:0000259" key="20">
    <source>
        <dbReference type="PROSITE" id="PS50023"/>
    </source>
</evidence>
<dbReference type="InterPro" id="IPR057494">
    <property type="entry name" value="Rossman_Mical"/>
</dbReference>
<keyword evidence="13 16" id="KW-0440">LIM domain</keyword>
<dbReference type="CDD" id="cd22198">
    <property type="entry name" value="CH_MICAL_EHBP-like"/>
    <property type="match status" value="1"/>
</dbReference>
<feature type="compositionally biased region" description="Acidic residues" evidence="18">
    <location>
        <begin position="1007"/>
        <end position="1020"/>
    </location>
</feature>
<evidence type="ECO:0000256" key="8">
    <source>
        <dbReference type="ARBA" id="ARBA00022827"/>
    </source>
</evidence>
<dbReference type="FunFam" id="3.50.50.60:FF:000004">
    <property type="entry name" value="protein-methionine sulfoxide oxidase MICAL2 isoform X1"/>
    <property type="match status" value="1"/>
</dbReference>
<feature type="region of interest" description="Disordered" evidence="18">
    <location>
        <begin position="1812"/>
        <end position="1920"/>
    </location>
</feature>
<dbReference type="Gene3D" id="2.10.110.10">
    <property type="entry name" value="Cysteine Rich Protein"/>
    <property type="match status" value="1"/>
</dbReference>
<evidence type="ECO:0000256" key="4">
    <source>
        <dbReference type="ARBA" id="ARBA00012709"/>
    </source>
</evidence>
<feature type="region of interest" description="Disordered" evidence="18">
    <location>
        <begin position="1294"/>
        <end position="1407"/>
    </location>
</feature>
<sequence length="2095" mass="236883">MERSENALAAEVFDQFCTAGTLKSILNYHRQLCDLLHIRPTHINQFYPKLKAKLRSWRAQALWNKFDKRASHKCYNRGKACTNIRLLVIGGGPCGLRTAIEAQLLGAKVVVIEKRDRITRNNVLHLWPFVIHDLKALGAKKFFGRFCAGAIDHISIRQLQCILLKVALILGVEIHEGVGFESVIPPPDDQEDERVGWRAHTSPPDHPVSQYEFNALIGADGKRNTLDGFKRKEFRGKLAIAITANFINRHTEAEARVEEISGVAFIFNQKFFKELYASTGIDLENIVYYKDDTHYFVMTAKKHSLIDKGVIISDYSDTAKLLSPENVDKTALMEYAREAADFSTGCRLPQLEFAVNHYGQPDVAMFDFTSMYAAENASRFVERRGHRLYVTLVGDSLLEPFWPTGSGCARGFLSSMDACWALRSWGLGAHPLEVVAERESIYRLLAQTTPENLHRDLQAYTLDPCTRYPNLNSRSVLPIQMKNQFDTDDVNEVDQFLKAPKNTAVPNIDAPKKRKRREAVVHADTLLHWLQRQVALCDDVSIENVTSSFKDGMALCAILNRYRPHLLDFASLNREEIAKNNQLAFDILEKELAIPPVMTGEEMAECDVPDKLAMLSYLSQVYEAFRGEIPHIKHPKMEETEEGKDEAVKAQLTRIRTLAQMSSQQKLSLLGKLANRPSRKRRSHLNSDRLNRSSMDGKGGGNGEEFSGRVKDIEAKLRGTHTDKKPKDLLRAIGKIEKTDWNVKQIEQKIEENRMGRGSSKRSEKVPKWSKEQFEDKFTAVERKLRARSNKADDNKYNDLDITMKKIDKKVKEGFSMEQGKVSAMAEHLAKIHRQPEPAVTPTGKQAAVMMPSQGASELCHFCNKRVYLMERLSAEGRFFHRGCFRCQYCSTSLRLGNYAFDREGKYGHKFFCVQHFGLQGATSNRRREEVKPMVTTVPKTPPVTTPSLQPEEMVDIGSTPERVEFENSTCLEDEVEEDEFTDRNFGLSTTDVSETEGSDSSSESDGFAEAEDGGLDPDLETLRLAKDWTRRYASSYSSDSQDESDTEMEDDEEDEVKKKAQDGSDSGSETEIQSDDYSGDESSEEENSATEISTDSEFEHDGTTHTIPDIVISETVQVKRGHLEQPKHVQIVSRQLNGKYETTKPHNNDLKLEFKRIETKPAVNNIANNNSRPKPLLNPNRGDYLLNRTQSTEGIASKISLELKKKYLLGPQGLSGNVRKSGSTSTLDTKFKSLIDQISEQQKLLHPAPNPSPTMQAYLQGAEKLKMSPIQLLDKKTLPTEGFKHICSLKEKEKDEIKEEKKEEEEIRPRSPVHETSIVVPEFPRTDKKELESDSLSSDMSSSSEETAGEEEDEEGEKERNEEPQLQSPPKLEIHNSRGELMEDAPELDSLNMPDICQAETEKSPIDKLDLVPLEFKKGITVPTDIAGSVILTQVSNPAELYVKNEEKRAESPDSSDSLKNDLTAHTETEMSDWARDEDGVSESLDDLEFINPQYRPQPGPRGVAKTAQPEDFDEYTHVCGKETANPLNLDNLEFMDTGDESSEGSSSRNQHHLNRGYIQFVDEDLTPVAEIVNPLKEELTDTTTTSEPTTVKDSPADGLRNIEYELNSMPGKVPYGTVRDSIEVMKRNQKEIIEPKGNALNSPATARKLEQLSQERTKQKDLIHEMVMNKLIAQGKSPTERPDRKKRLSRNFSPNNHASPPVEPKVLETPKTSVESVENNENRDSSNRLITPRHRSYTVGSGWVSESHRKEAFSLPDIHNACEFKTPLATPNIRSGLREQARAKFKMMSDEELGLSPEDKLKRYKLKIQKHLREDTPKSSRIGDRLDSSKKSKEDRKKSIIQAVSDFFYKKSPSPPKTPSSHSPTKNLTLNFKKDKQSDAPPVPPPPQAYTPSQEDSLSEEETHSGDNTSLVKKQRVSQRIARQAQSKRLRMAQEVQRQLEELEVKQKELEAQGVAVEKALRGEDTGENRNESELLAEWLRLTRERSEARSKEKMLVIRGQEIELEHRHARLQAQLSDIMSSSPDGRKSSEEVALEGRILREMLEIVERKNSLQGQLQAETQRFQEEDKDLEAQMIAKGLQLPQKTSVTDTKI</sequence>
<evidence type="ECO:0000256" key="1">
    <source>
        <dbReference type="ARBA" id="ARBA00001974"/>
    </source>
</evidence>
<keyword evidence="6" id="KW-0285">Flavoprotein</keyword>
<keyword evidence="12" id="KW-0503">Monooxygenase</keyword>
<evidence type="ECO:0000256" key="17">
    <source>
        <dbReference type="SAM" id="Coils"/>
    </source>
</evidence>
<feature type="region of interest" description="Disordered" evidence="18">
    <location>
        <begin position="669"/>
        <end position="709"/>
    </location>
</feature>
<comment type="cofactor">
    <cofactor evidence="1">
        <name>FAD</name>
        <dbReference type="ChEBI" id="CHEBI:57692"/>
    </cofactor>
</comment>
<evidence type="ECO:0000256" key="2">
    <source>
        <dbReference type="ARBA" id="ARBA00004496"/>
    </source>
</evidence>
<organism evidence="22">
    <name type="scientific">Lygus hesperus</name>
    <name type="common">Western plant bug</name>
    <dbReference type="NCBI Taxonomy" id="30085"/>
    <lineage>
        <taxon>Eukaryota</taxon>
        <taxon>Metazoa</taxon>
        <taxon>Ecdysozoa</taxon>
        <taxon>Arthropoda</taxon>
        <taxon>Hexapoda</taxon>
        <taxon>Insecta</taxon>
        <taxon>Pterygota</taxon>
        <taxon>Neoptera</taxon>
        <taxon>Paraneoptera</taxon>
        <taxon>Hemiptera</taxon>
        <taxon>Heteroptera</taxon>
        <taxon>Panheteroptera</taxon>
        <taxon>Cimicomorpha</taxon>
        <taxon>Miridae</taxon>
        <taxon>Mirini</taxon>
        <taxon>Lygus</taxon>
    </lineage>
</organism>
<feature type="compositionally biased region" description="Polar residues" evidence="18">
    <location>
        <begin position="1712"/>
        <end position="1721"/>
    </location>
</feature>
<dbReference type="InterPro" id="IPR036188">
    <property type="entry name" value="FAD/NAD-bd_sf"/>
</dbReference>
<feature type="coiled-coil region" evidence="17">
    <location>
        <begin position="1924"/>
        <end position="1962"/>
    </location>
</feature>
<feature type="region of interest" description="Disordered" evidence="18">
    <location>
        <begin position="1446"/>
        <end position="1479"/>
    </location>
</feature>
<dbReference type="PROSITE" id="PS50021">
    <property type="entry name" value="CH"/>
    <property type="match status" value="1"/>
</dbReference>
<dbReference type="InterPro" id="IPR001715">
    <property type="entry name" value="CH_dom"/>
</dbReference>
<dbReference type="InterPro" id="IPR036872">
    <property type="entry name" value="CH_dom_sf"/>
</dbReference>
<dbReference type="SMART" id="SM01203">
    <property type="entry name" value="DUF3585"/>
    <property type="match status" value="1"/>
</dbReference>
<feature type="compositionally biased region" description="Acidic residues" evidence="18">
    <location>
        <begin position="1073"/>
        <end position="1097"/>
    </location>
</feature>
<evidence type="ECO:0000256" key="12">
    <source>
        <dbReference type="ARBA" id="ARBA00023033"/>
    </source>
</evidence>
<evidence type="ECO:0000256" key="18">
    <source>
        <dbReference type="SAM" id="MobiDB-lite"/>
    </source>
</evidence>
<dbReference type="PANTHER" id="PTHR23167">
    <property type="entry name" value="CALPONIN HOMOLOGY DOMAIN-CONTAINING PROTEIN DDB_G0272472-RELATED"/>
    <property type="match status" value="1"/>
</dbReference>
<keyword evidence="8" id="KW-0274">FAD</keyword>
<feature type="region of interest" description="Disordered" evidence="18">
    <location>
        <begin position="924"/>
        <end position="1020"/>
    </location>
</feature>
<feature type="region of interest" description="Disordered" evidence="18">
    <location>
        <begin position="1032"/>
        <end position="1109"/>
    </location>
</feature>
<evidence type="ECO:0000259" key="19">
    <source>
        <dbReference type="PROSITE" id="PS50021"/>
    </source>
</evidence>
<dbReference type="SUPFAM" id="SSF51905">
    <property type="entry name" value="FAD/NAD(P)-binding domain"/>
    <property type="match status" value="1"/>
</dbReference>
<evidence type="ECO:0000256" key="7">
    <source>
        <dbReference type="ARBA" id="ARBA00022723"/>
    </source>
</evidence>
<dbReference type="SMART" id="SM00132">
    <property type="entry name" value="LIM"/>
    <property type="match status" value="1"/>
</dbReference>
<dbReference type="PROSITE" id="PS00478">
    <property type="entry name" value="LIM_DOMAIN_1"/>
    <property type="match status" value="1"/>
</dbReference>
<dbReference type="GO" id="GO:0003779">
    <property type="term" value="F:actin binding"/>
    <property type="evidence" value="ECO:0007669"/>
    <property type="project" value="UniProtKB-KW"/>
</dbReference>
<feature type="domain" description="Calponin-homology (CH)" evidence="19">
    <location>
        <begin position="520"/>
        <end position="626"/>
    </location>
</feature>
<dbReference type="CDD" id="cd09439">
    <property type="entry name" value="LIM_Mical"/>
    <property type="match status" value="1"/>
</dbReference>
<evidence type="ECO:0000313" key="22">
    <source>
        <dbReference type="EMBL" id="JAQ02687.1"/>
    </source>
</evidence>
<dbReference type="Pfam" id="PF00307">
    <property type="entry name" value="CH"/>
    <property type="match status" value="1"/>
</dbReference>
<evidence type="ECO:0000259" key="21">
    <source>
        <dbReference type="PROSITE" id="PS51848"/>
    </source>
</evidence>
<evidence type="ECO:0000256" key="11">
    <source>
        <dbReference type="ARBA" id="ARBA00023002"/>
    </source>
</evidence>
<feature type="compositionally biased region" description="Basic and acidic residues" evidence="18">
    <location>
        <begin position="1373"/>
        <end position="1382"/>
    </location>
</feature>
<dbReference type="SUPFAM" id="SSF47576">
    <property type="entry name" value="Calponin-homology domain, CH-domain"/>
    <property type="match status" value="1"/>
</dbReference>
<feature type="compositionally biased region" description="Acidic residues" evidence="18">
    <location>
        <begin position="1041"/>
        <end position="1055"/>
    </location>
</feature>
<dbReference type="InterPro" id="IPR022735">
    <property type="entry name" value="bMERB_dom"/>
</dbReference>
<keyword evidence="11" id="KW-0560">Oxidoreductase</keyword>
<keyword evidence="10" id="KW-0521">NADP</keyword>
<keyword evidence="14" id="KW-0009">Actin-binding</keyword>
<evidence type="ECO:0000256" key="15">
    <source>
        <dbReference type="ARBA" id="ARBA00049522"/>
    </source>
</evidence>
<dbReference type="PROSITE" id="PS50023">
    <property type="entry name" value="LIM_DOMAIN_2"/>
    <property type="match status" value="1"/>
</dbReference>
<feature type="domain" description="BMERB" evidence="21">
    <location>
        <begin position="1925"/>
        <end position="2075"/>
    </location>
</feature>
<feature type="compositionally biased region" description="Basic and acidic residues" evidence="18">
    <location>
        <begin position="1813"/>
        <end position="1840"/>
    </location>
</feature>
<gene>
    <name evidence="22" type="primary">Mical3</name>
    <name evidence="22" type="ORF">g.88171</name>
</gene>
<evidence type="ECO:0000256" key="10">
    <source>
        <dbReference type="ARBA" id="ARBA00022857"/>
    </source>
</evidence>
<comment type="subcellular location">
    <subcellularLocation>
        <location evidence="2">Cytoplasm</location>
    </subcellularLocation>
</comment>
<dbReference type="Pfam" id="PF00412">
    <property type="entry name" value="LIM"/>
    <property type="match status" value="1"/>
</dbReference>
<dbReference type="GO" id="GO:0005737">
    <property type="term" value="C:cytoplasm"/>
    <property type="evidence" value="ECO:0007669"/>
    <property type="project" value="UniProtKB-SubCell"/>
</dbReference>
<evidence type="ECO:0000256" key="6">
    <source>
        <dbReference type="ARBA" id="ARBA00022630"/>
    </source>
</evidence>
<feature type="region of interest" description="Disordered" evidence="18">
    <location>
        <begin position="1672"/>
        <end position="1734"/>
    </location>
</feature>
<dbReference type="SMART" id="SM00033">
    <property type="entry name" value="CH"/>
    <property type="match status" value="1"/>
</dbReference>
<dbReference type="Gene3D" id="1.10.418.10">
    <property type="entry name" value="Calponin-like domain"/>
    <property type="match status" value="1"/>
</dbReference>
<feature type="compositionally biased region" description="Acidic residues" evidence="18">
    <location>
        <begin position="1348"/>
        <end position="1357"/>
    </location>
</feature>
<comment type="similarity">
    <text evidence="3">Belongs to the Mical family.</text>
</comment>
<keyword evidence="9 16" id="KW-0862">Zinc</keyword>
<dbReference type="EMBL" id="GDHC01015942">
    <property type="protein sequence ID" value="JAQ02687.1"/>
    <property type="molecule type" value="Transcribed_RNA"/>
</dbReference>
<comment type="catalytic activity">
    <reaction evidence="15">
        <text>L-methionyl-[F-actin] + NADPH + O2 + H(+) = L-methionyl-(R)-S-oxide-[F-actin] + NADP(+) + H2O</text>
        <dbReference type="Rhea" id="RHEA:51308"/>
        <dbReference type="Rhea" id="RHEA-COMP:12953"/>
        <dbReference type="Rhea" id="RHEA-COMP:12956"/>
        <dbReference type="ChEBI" id="CHEBI:15377"/>
        <dbReference type="ChEBI" id="CHEBI:15378"/>
        <dbReference type="ChEBI" id="CHEBI:15379"/>
        <dbReference type="ChEBI" id="CHEBI:16044"/>
        <dbReference type="ChEBI" id="CHEBI:45764"/>
        <dbReference type="ChEBI" id="CHEBI:57783"/>
        <dbReference type="ChEBI" id="CHEBI:58349"/>
        <dbReference type="EC" id="1.14.13.225"/>
    </reaction>
</comment>
<evidence type="ECO:0000256" key="13">
    <source>
        <dbReference type="ARBA" id="ARBA00023038"/>
    </source>
</evidence>
<dbReference type="PROSITE" id="PS51848">
    <property type="entry name" value="BMERB"/>
    <property type="match status" value="1"/>
</dbReference>
<keyword evidence="7 16" id="KW-0479">Metal-binding</keyword>
<dbReference type="GO" id="GO:0046872">
    <property type="term" value="F:metal ion binding"/>
    <property type="evidence" value="ECO:0007669"/>
    <property type="project" value="UniProtKB-KW"/>
</dbReference>
<dbReference type="Gene3D" id="3.50.50.60">
    <property type="entry name" value="FAD/NAD(P)-binding domain"/>
    <property type="match status" value="1"/>
</dbReference>
<dbReference type="EC" id="1.14.13.225" evidence="4"/>
<evidence type="ECO:0000256" key="14">
    <source>
        <dbReference type="ARBA" id="ARBA00023203"/>
    </source>
</evidence>
<dbReference type="InterPro" id="IPR001781">
    <property type="entry name" value="Znf_LIM"/>
</dbReference>
<dbReference type="PANTHER" id="PTHR23167:SF54">
    <property type="entry name" value="[F-ACTIN]-MONOOXYGENASE MICAL"/>
    <property type="match status" value="1"/>
</dbReference>
<dbReference type="GO" id="GO:0120501">
    <property type="term" value="F:F-actin monooxygenase activity"/>
    <property type="evidence" value="ECO:0007669"/>
    <property type="project" value="UniProtKB-EC"/>
</dbReference>
<feature type="compositionally biased region" description="Acidic residues" evidence="18">
    <location>
        <begin position="972"/>
        <end position="981"/>
    </location>
</feature>
<dbReference type="Pfam" id="PF25413">
    <property type="entry name" value="Rossman_Mical"/>
    <property type="match status" value="1"/>
</dbReference>